<keyword evidence="2" id="KW-1185">Reference proteome</keyword>
<comment type="caution">
    <text evidence="1">The sequence shown here is derived from an EMBL/GenBank/DDBJ whole genome shotgun (WGS) entry which is preliminary data.</text>
</comment>
<dbReference type="Proteomes" id="UP001212841">
    <property type="component" value="Unassembled WGS sequence"/>
</dbReference>
<protein>
    <submittedName>
        <fullName evidence="1">Uncharacterized protein</fullName>
    </submittedName>
</protein>
<name>A0AAD5X4X5_9FUNG</name>
<reference evidence="1" key="1">
    <citation type="submission" date="2020-05" db="EMBL/GenBank/DDBJ databases">
        <title>Phylogenomic resolution of chytrid fungi.</title>
        <authorList>
            <person name="Stajich J.E."/>
            <person name="Amses K."/>
            <person name="Simmons R."/>
            <person name="Seto K."/>
            <person name="Myers J."/>
            <person name="Bonds A."/>
            <person name="Quandt C.A."/>
            <person name="Barry K."/>
            <person name="Liu P."/>
            <person name="Grigoriev I."/>
            <person name="Longcore J.E."/>
            <person name="James T.Y."/>
        </authorList>
    </citation>
    <scope>NUCLEOTIDE SEQUENCE</scope>
    <source>
        <strain evidence="1">JEL0318</strain>
    </source>
</reference>
<dbReference type="EMBL" id="JADGJD010000085">
    <property type="protein sequence ID" value="KAJ3055313.1"/>
    <property type="molecule type" value="Genomic_DNA"/>
</dbReference>
<gene>
    <name evidence="1" type="ORF">HK097_010893</name>
</gene>
<evidence type="ECO:0000313" key="2">
    <source>
        <dbReference type="Proteomes" id="UP001212841"/>
    </source>
</evidence>
<organism evidence="1 2">
    <name type="scientific">Rhizophlyctis rosea</name>
    <dbReference type="NCBI Taxonomy" id="64517"/>
    <lineage>
        <taxon>Eukaryota</taxon>
        <taxon>Fungi</taxon>
        <taxon>Fungi incertae sedis</taxon>
        <taxon>Chytridiomycota</taxon>
        <taxon>Chytridiomycota incertae sedis</taxon>
        <taxon>Chytridiomycetes</taxon>
        <taxon>Rhizophlyctidales</taxon>
        <taxon>Rhizophlyctidaceae</taxon>
        <taxon>Rhizophlyctis</taxon>
    </lineage>
</organism>
<evidence type="ECO:0000313" key="1">
    <source>
        <dbReference type="EMBL" id="KAJ3055313.1"/>
    </source>
</evidence>
<dbReference type="AlphaFoldDB" id="A0AAD5X4X5"/>
<proteinExistence type="predicted"/>
<accession>A0AAD5X4X5</accession>
<sequence length="269" mass="30148">MINLPTELLIQIITTSSDLQSCSRFRLCSRATLTLIPHSELIKIFTSRLLCQYVKTIRQLPAPPQHNPYIEGGPRKPFYAIHISILAYALEFLYFNNAPTTVIKDTLAELIRVGSTFTESLHPPVPKGKVDGLVVEMANMHGLPDIVQYLLDTTDWQYLSEAEMEAHNQPIVAGGTGWFNGPGRVLNNILHGKIMADNPTEADVKCFEMVAKHQEAVNSMSYWQRRALVKSIVNLKRTQLQQFCGLLVPNWELIADAEASKPSSKCSLM</sequence>